<evidence type="ECO:0000256" key="3">
    <source>
        <dbReference type="ARBA" id="ARBA00022475"/>
    </source>
</evidence>
<dbReference type="Pfam" id="PF03459">
    <property type="entry name" value="TOBE"/>
    <property type="match status" value="1"/>
</dbReference>
<organism evidence="13 14">
    <name type="scientific">Rhizobium straminoryzae</name>
    <dbReference type="NCBI Taxonomy" id="1387186"/>
    <lineage>
        <taxon>Bacteria</taxon>
        <taxon>Pseudomonadati</taxon>
        <taxon>Pseudomonadota</taxon>
        <taxon>Alphaproteobacteria</taxon>
        <taxon>Hyphomicrobiales</taxon>
        <taxon>Rhizobiaceae</taxon>
        <taxon>Rhizobium/Agrobacterium group</taxon>
        <taxon>Rhizobium</taxon>
    </lineage>
</organism>
<evidence type="ECO:0000256" key="6">
    <source>
        <dbReference type="ARBA" id="ARBA00022741"/>
    </source>
</evidence>
<dbReference type="InterPro" id="IPR005116">
    <property type="entry name" value="Transp-assoc_OB_typ1"/>
</dbReference>
<evidence type="ECO:0000259" key="12">
    <source>
        <dbReference type="PROSITE" id="PS51866"/>
    </source>
</evidence>
<dbReference type="InterPro" id="IPR011868">
    <property type="entry name" value="ModC_ABC_ATP-bd"/>
</dbReference>
<dbReference type="GO" id="GO:0015098">
    <property type="term" value="F:molybdate ion transmembrane transporter activity"/>
    <property type="evidence" value="ECO:0007669"/>
    <property type="project" value="InterPro"/>
</dbReference>
<dbReference type="RefSeq" id="WP_143126327.1">
    <property type="nucleotide sequence ID" value="NZ_VJMG01000047.1"/>
</dbReference>
<evidence type="ECO:0000256" key="2">
    <source>
        <dbReference type="ARBA" id="ARBA00022448"/>
    </source>
</evidence>
<keyword evidence="9" id="KW-0472">Membrane</keyword>
<dbReference type="PROSITE" id="PS50893">
    <property type="entry name" value="ABC_TRANSPORTER_2"/>
    <property type="match status" value="1"/>
</dbReference>
<dbReference type="Pfam" id="PF00005">
    <property type="entry name" value="ABC_tran"/>
    <property type="match status" value="1"/>
</dbReference>
<dbReference type="AlphaFoldDB" id="A0A549T5B1"/>
<keyword evidence="5" id="KW-0997">Cell inner membrane</keyword>
<dbReference type="PANTHER" id="PTHR43514:SF4">
    <property type="entry name" value="ABC TRANSPORTER I FAMILY MEMBER 10"/>
    <property type="match status" value="1"/>
</dbReference>
<dbReference type="SUPFAM" id="SSF50331">
    <property type="entry name" value="MOP-like"/>
    <property type="match status" value="1"/>
</dbReference>
<evidence type="ECO:0000256" key="10">
    <source>
        <dbReference type="PROSITE-ProRule" id="PRU01213"/>
    </source>
</evidence>
<reference evidence="13 14" key="1">
    <citation type="submission" date="2019-07" db="EMBL/GenBank/DDBJ databases">
        <title>Ln-dependent methylotrophs.</title>
        <authorList>
            <person name="Tani A."/>
        </authorList>
    </citation>
    <scope>NUCLEOTIDE SEQUENCE [LARGE SCALE GENOMIC DNA]</scope>
    <source>
        <strain evidence="13 14">SM12</strain>
    </source>
</reference>
<keyword evidence="8" id="KW-1278">Translocase</keyword>
<dbReference type="PROSITE" id="PS51866">
    <property type="entry name" value="MOP"/>
    <property type="match status" value="1"/>
</dbReference>
<evidence type="ECO:0000256" key="7">
    <source>
        <dbReference type="ARBA" id="ARBA00022840"/>
    </source>
</evidence>
<feature type="domain" description="Mop" evidence="12">
    <location>
        <begin position="294"/>
        <end position="359"/>
    </location>
</feature>
<evidence type="ECO:0000259" key="11">
    <source>
        <dbReference type="PROSITE" id="PS50893"/>
    </source>
</evidence>
<comment type="similarity">
    <text evidence="1">Belongs to the ABC transporter superfamily.</text>
</comment>
<evidence type="ECO:0000256" key="8">
    <source>
        <dbReference type="ARBA" id="ARBA00022967"/>
    </source>
</evidence>
<dbReference type="GO" id="GO:0140359">
    <property type="term" value="F:ABC-type transporter activity"/>
    <property type="evidence" value="ECO:0007669"/>
    <property type="project" value="InterPro"/>
</dbReference>
<evidence type="ECO:0000313" key="14">
    <source>
        <dbReference type="Proteomes" id="UP000316801"/>
    </source>
</evidence>
<evidence type="ECO:0000256" key="1">
    <source>
        <dbReference type="ARBA" id="ARBA00005417"/>
    </source>
</evidence>
<evidence type="ECO:0000256" key="9">
    <source>
        <dbReference type="ARBA" id="ARBA00023136"/>
    </source>
</evidence>
<dbReference type="InterPro" id="IPR027417">
    <property type="entry name" value="P-loop_NTPase"/>
</dbReference>
<feature type="domain" description="ABC transporter" evidence="11">
    <location>
        <begin position="1"/>
        <end position="237"/>
    </location>
</feature>
<dbReference type="GO" id="GO:0016887">
    <property type="term" value="F:ATP hydrolysis activity"/>
    <property type="evidence" value="ECO:0007669"/>
    <property type="project" value="InterPro"/>
</dbReference>
<dbReference type="EMBL" id="VJMG01000047">
    <property type="protein sequence ID" value="TRL37078.1"/>
    <property type="molecule type" value="Genomic_DNA"/>
</dbReference>
<dbReference type="PROSITE" id="PS00211">
    <property type="entry name" value="ABC_TRANSPORTER_1"/>
    <property type="match status" value="1"/>
</dbReference>
<evidence type="ECO:0000256" key="4">
    <source>
        <dbReference type="ARBA" id="ARBA00022505"/>
    </source>
</evidence>
<comment type="caution">
    <text evidence="13">The sequence shown here is derived from an EMBL/GenBank/DDBJ whole genome shotgun (WGS) entry which is preliminary data.</text>
</comment>
<gene>
    <name evidence="13" type="primary">modC</name>
    <name evidence="13" type="ORF">FNA46_16655</name>
</gene>
<dbReference type="InterPro" id="IPR004606">
    <property type="entry name" value="Mop_domain"/>
</dbReference>
<dbReference type="SMART" id="SM00382">
    <property type="entry name" value="AAA"/>
    <property type="match status" value="1"/>
</dbReference>
<evidence type="ECO:0000256" key="5">
    <source>
        <dbReference type="ARBA" id="ARBA00022519"/>
    </source>
</evidence>
<dbReference type="Gene3D" id="2.40.50.100">
    <property type="match status" value="1"/>
</dbReference>
<keyword evidence="3" id="KW-1003">Cell membrane</keyword>
<proteinExistence type="inferred from homology"/>
<dbReference type="InterPro" id="IPR017871">
    <property type="entry name" value="ABC_transporter-like_CS"/>
</dbReference>
<protein>
    <submittedName>
        <fullName evidence="13">Molybdenum ABC transporter ATP-binding protein</fullName>
    </submittedName>
</protein>
<dbReference type="PANTHER" id="PTHR43514">
    <property type="entry name" value="ABC TRANSPORTER I FAMILY MEMBER 10"/>
    <property type="match status" value="1"/>
</dbReference>
<keyword evidence="14" id="KW-1185">Reference proteome</keyword>
<evidence type="ECO:0000313" key="13">
    <source>
        <dbReference type="EMBL" id="TRL37078.1"/>
    </source>
</evidence>
<dbReference type="InterPro" id="IPR050334">
    <property type="entry name" value="Molybdenum_import_ModC"/>
</dbReference>
<dbReference type="GO" id="GO:0016020">
    <property type="term" value="C:membrane"/>
    <property type="evidence" value="ECO:0007669"/>
    <property type="project" value="InterPro"/>
</dbReference>
<keyword evidence="6" id="KW-0547">Nucleotide-binding</keyword>
<dbReference type="NCBIfam" id="TIGR02142">
    <property type="entry name" value="modC_ABC"/>
    <property type="match status" value="1"/>
</dbReference>
<keyword evidence="4 10" id="KW-0500">Molybdenum</keyword>
<dbReference type="InterPro" id="IPR003593">
    <property type="entry name" value="AAA+_ATPase"/>
</dbReference>
<keyword evidence="7 13" id="KW-0067">ATP-binding</keyword>
<dbReference type="Proteomes" id="UP000316801">
    <property type="component" value="Unassembled WGS sequence"/>
</dbReference>
<dbReference type="InterPro" id="IPR008995">
    <property type="entry name" value="Mo/tungstate-bd_C_term_dom"/>
</dbReference>
<keyword evidence="2" id="KW-0813">Transport</keyword>
<dbReference type="SUPFAM" id="SSF52540">
    <property type="entry name" value="P-loop containing nucleoside triphosphate hydrolases"/>
    <property type="match status" value="1"/>
</dbReference>
<dbReference type="Gene3D" id="3.40.50.300">
    <property type="entry name" value="P-loop containing nucleotide triphosphate hydrolases"/>
    <property type="match status" value="1"/>
</dbReference>
<accession>A0A549T5B1</accession>
<dbReference type="GO" id="GO:0005524">
    <property type="term" value="F:ATP binding"/>
    <property type="evidence" value="ECO:0007669"/>
    <property type="project" value="UniProtKB-KW"/>
</dbReference>
<dbReference type="InterPro" id="IPR003439">
    <property type="entry name" value="ABC_transporter-like_ATP-bd"/>
</dbReference>
<name>A0A549T5B1_9HYPH</name>
<sequence length="359" mass="38738">MTLSVAIRHRQGEFLLDVSFASERGVTALFGRSGSGKTSVLRIVGGLVRPDEGRVTLDGDILVDTLRGPGRRIDVPAHRRRFGYVFQEPRLFPHLTVRQNLAYGRWFSGRATSRADAARIVEMLGIGHLLDRRPATLSGGEKQRVSIGRALLSSPRMLLMDEPLSALDEARKAEILPYLERLRDELDLPILYVSHAVAEVARLADRVVVMADGKVDGIGSPSEMLGGLAEASGREAGSVLTGTVSDLDRDAGLAVISLSSSRLMIPQAGLVEGQSVRLHIPARDVLVATVRPEGISALNILEGRVAALEPRGAGTVDVAIRCGLDIIHARITEFSMHRLALVEGMRVHAIVKTVALDRG</sequence>